<evidence type="ECO:0000256" key="4">
    <source>
        <dbReference type="ARBA" id="ARBA00022801"/>
    </source>
</evidence>
<keyword evidence="6" id="KW-0067">ATP-binding</keyword>
<dbReference type="Pfam" id="PF00176">
    <property type="entry name" value="SNF2-rel_dom"/>
    <property type="match status" value="1"/>
</dbReference>
<name>A0AAN7YMA3_9PEZI</name>
<dbReference type="InterPro" id="IPR049730">
    <property type="entry name" value="SNF2/RAD54-like_C"/>
</dbReference>
<feature type="region of interest" description="Disordered" evidence="7">
    <location>
        <begin position="1"/>
        <end position="23"/>
    </location>
</feature>
<dbReference type="InterPro" id="IPR027417">
    <property type="entry name" value="P-loop_NTPase"/>
</dbReference>
<keyword evidence="2" id="KW-0547">Nucleotide-binding</keyword>
<dbReference type="Gene3D" id="3.40.50.300">
    <property type="entry name" value="P-loop containing nucleotide triphosphate hydrolases"/>
    <property type="match status" value="1"/>
</dbReference>
<dbReference type="Proteomes" id="UP001310890">
    <property type="component" value="Unassembled WGS sequence"/>
</dbReference>
<evidence type="ECO:0000256" key="5">
    <source>
        <dbReference type="ARBA" id="ARBA00022833"/>
    </source>
</evidence>
<dbReference type="SUPFAM" id="SSF57903">
    <property type="entry name" value="FYVE/PHD zinc finger"/>
    <property type="match status" value="1"/>
</dbReference>
<dbReference type="PROSITE" id="PS51192">
    <property type="entry name" value="HELICASE_ATP_BIND_1"/>
    <property type="match status" value="1"/>
</dbReference>
<dbReference type="SMART" id="SM00490">
    <property type="entry name" value="HELICc"/>
    <property type="match status" value="1"/>
</dbReference>
<evidence type="ECO:0000313" key="11">
    <source>
        <dbReference type="Proteomes" id="UP001310890"/>
    </source>
</evidence>
<feature type="region of interest" description="Disordered" evidence="7">
    <location>
        <begin position="45"/>
        <end position="162"/>
    </location>
</feature>
<dbReference type="PROSITE" id="PS51194">
    <property type="entry name" value="HELICASE_CTER"/>
    <property type="match status" value="1"/>
</dbReference>
<accession>A0AAN7YMA3</accession>
<evidence type="ECO:0000256" key="7">
    <source>
        <dbReference type="SAM" id="MobiDB-lite"/>
    </source>
</evidence>
<comment type="caution">
    <text evidence="10">The sequence shown here is derived from an EMBL/GenBank/DDBJ whole genome shotgun (WGS) entry which is preliminary data.</text>
</comment>
<evidence type="ECO:0000313" key="10">
    <source>
        <dbReference type="EMBL" id="KAK5108984.1"/>
    </source>
</evidence>
<feature type="domain" description="Helicase ATP-binding" evidence="8">
    <location>
        <begin position="257"/>
        <end position="436"/>
    </location>
</feature>
<evidence type="ECO:0000256" key="6">
    <source>
        <dbReference type="ARBA" id="ARBA00022840"/>
    </source>
</evidence>
<dbReference type="CDD" id="cd17919">
    <property type="entry name" value="DEXHc_Snf"/>
    <property type="match status" value="1"/>
</dbReference>
<dbReference type="Gene3D" id="3.30.40.10">
    <property type="entry name" value="Zinc/RING finger domain, C3HC4 (zinc finger)"/>
    <property type="match status" value="1"/>
</dbReference>
<dbReference type="SUPFAM" id="SSF52540">
    <property type="entry name" value="P-loop containing nucleoside triphosphate hydrolases"/>
    <property type="match status" value="2"/>
</dbReference>
<dbReference type="SMART" id="SM00487">
    <property type="entry name" value="DEXDc"/>
    <property type="match status" value="1"/>
</dbReference>
<dbReference type="PANTHER" id="PTHR10799">
    <property type="entry name" value="SNF2/RAD54 HELICASE FAMILY"/>
    <property type="match status" value="1"/>
</dbReference>
<dbReference type="SMART" id="SM00249">
    <property type="entry name" value="PHD"/>
    <property type="match status" value="1"/>
</dbReference>
<dbReference type="GO" id="GO:0008270">
    <property type="term" value="F:zinc ion binding"/>
    <property type="evidence" value="ECO:0007669"/>
    <property type="project" value="UniProtKB-KW"/>
</dbReference>
<evidence type="ECO:0008006" key="12">
    <source>
        <dbReference type="Google" id="ProtNLM"/>
    </source>
</evidence>
<feature type="domain" description="Helicase C-terminal" evidence="9">
    <location>
        <begin position="620"/>
        <end position="789"/>
    </location>
</feature>
<evidence type="ECO:0000259" key="9">
    <source>
        <dbReference type="PROSITE" id="PS51194"/>
    </source>
</evidence>
<dbReference type="GO" id="GO:0005524">
    <property type="term" value="F:ATP binding"/>
    <property type="evidence" value="ECO:0007669"/>
    <property type="project" value="InterPro"/>
</dbReference>
<reference evidence="10" key="1">
    <citation type="submission" date="2023-08" db="EMBL/GenBank/DDBJ databases">
        <title>Black Yeasts Isolated from many extreme environments.</title>
        <authorList>
            <person name="Coleine C."/>
            <person name="Stajich J.E."/>
            <person name="Selbmann L."/>
        </authorList>
    </citation>
    <scope>NUCLEOTIDE SEQUENCE</scope>
    <source>
        <strain evidence="10">CCFEE 5401</strain>
    </source>
</reference>
<dbReference type="InterPro" id="IPR000330">
    <property type="entry name" value="SNF2_N"/>
</dbReference>
<dbReference type="InterPro" id="IPR001650">
    <property type="entry name" value="Helicase_C-like"/>
</dbReference>
<dbReference type="InterPro" id="IPR011011">
    <property type="entry name" value="Znf_FYVE_PHD"/>
</dbReference>
<dbReference type="InterPro" id="IPR014001">
    <property type="entry name" value="Helicase_ATP-bd"/>
</dbReference>
<dbReference type="FunFam" id="3.40.50.10810:FF:000114">
    <property type="entry name" value="DNA repair protein rad8"/>
    <property type="match status" value="1"/>
</dbReference>
<organism evidence="10 11">
    <name type="scientific">Meristemomyces frigidus</name>
    <dbReference type="NCBI Taxonomy" id="1508187"/>
    <lineage>
        <taxon>Eukaryota</taxon>
        <taxon>Fungi</taxon>
        <taxon>Dikarya</taxon>
        <taxon>Ascomycota</taxon>
        <taxon>Pezizomycotina</taxon>
        <taxon>Dothideomycetes</taxon>
        <taxon>Dothideomycetidae</taxon>
        <taxon>Mycosphaerellales</taxon>
        <taxon>Teratosphaeriaceae</taxon>
        <taxon>Meristemomyces</taxon>
    </lineage>
</organism>
<feature type="compositionally biased region" description="Polar residues" evidence="7">
    <location>
        <begin position="74"/>
        <end position="96"/>
    </location>
</feature>
<dbReference type="Gene3D" id="3.40.50.10810">
    <property type="entry name" value="Tandem AAA-ATPase domain"/>
    <property type="match status" value="1"/>
</dbReference>
<keyword evidence="3" id="KW-0863">Zinc-finger</keyword>
<dbReference type="InterPro" id="IPR038718">
    <property type="entry name" value="SNF2-like_sf"/>
</dbReference>
<protein>
    <recommendedName>
        <fullName evidence="12">ISWI chromatin-remodeling complex ATPase ISW2</fullName>
    </recommendedName>
</protein>
<dbReference type="InterPro" id="IPR013083">
    <property type="entry name" value="Znf_RING/FYVE/PHD"/>
</dbReference>
<dbReference type="CDD" id="cd18793">
    <property type="entry name" value="SF2_C_SNF"/>
    <property type="match status" value="1"/>
</dbReference>
<dbReference type="AlphaFoldDB" id="A0AAN7YMA3"/>
<feature type="compositionally biased region" description="Basic residues" evidence="7">
    <location>
        <begin position="151"/>
        <end position="162"/>
    </location>
</feature>
<feature type="compositionally biased region" description="Low complexity" evidence="7">
    <location>
        <begin position="45"/>
        <end position="60"/>
    </location>
</feature>
<dbReference type="InterPro" id="IPR001965">
    <property type="entry name" value="Znf_PHD"/>
</dbReference>
<dbReference type="EMBL" id="JAVRRL010000073">
    <property type="protein sequence ID" value="KAK5108984.1"/>
    <property type="molecule type" value="Genomic_DNA"/>
</dbReference>
<evidence type="ECO:0000256" key="2">
    <source>
        <dbReference type="ARBA" id="ARBA00022741"/>
    </source>
</evidence>
<evidence type="ECO:0000256" key="3">
    <source>
        <dbReference type="ARBA" id="ARBA00022771"/>
    </source>
</evidence>
<dbReference type="GO" id="GO:0016787">
    <property type="term" value="F:hydrolase activity"/>
    <property type="evidence" value="ECO:0007669"/>
    <property type="project" value="UniProtKB-KW"/>
</dbReference>
<gene>
    <name evidence="10" type="ORF">LTR62_007618</name>
</gene>
<keyword evidence="4" id="KW-0378">Hydrolase</keyword>
<evidence type="ECO:0000259" key="8">
    <source>
        <dbReference type="PROSITE" id="PS51192"/>
    </source>
</evidence>
<dbReference type="Pfam" id="PF00271">
    <property type="entry name" value="Helicase_C"/>
    <property type="match status" value="1"/>
</dbReference>
<proteinExistence type="predicted"/>
<keyword evidence="1" id="KW-0479">Metal-binding</keyword>
<feature type="compositionally biased region" description="Basic and acidic residues" evidence="7">
    <location>
        <begin position="61"/>
        <end position="72"/>
    </location>
</feature>
<sequence length="1086" mass="122479">MEPTDLTAEDNGPVPDCFTPPKRRKLLAVQPSPAKYSDLLHAFGARQSPSSASRISSASRMQRELTGRDARPRSSVNYAESTDTSTPNDSPRSNFSYEDAASSKTSSPPKSDNDTGDQLDTTETIVVAPPRSGTRNMPARATRSQMSYAKPVRKITKKKHNIKKRKGNDLLKSDTAPTARNQIRQDIFDHTRPKREAYIMANKDFFLPVLPPSNYLTKLRQSNPEAEVVKYRTVEKQPAGVLATMKPYQLDGLSYLINMHDNGMSCILGDEMGLGKTLQTLSLFQHLAEHEAKSAEPRPHLVVCPLSVLSSWMAETRKWVPGLQAIRFHGPVGERENLKKQLLPPQNSRSQNQAELTPDIIVTTYETFKAEASWFKRAFAWRYCVLDEGHKIKNDGSQMASALQSLQAEYRLLLTGTPLENNMKEMWALLHWLLPDVFPTETSDLFRNAFDIGKGKVSTGFLDSARDLLEILMLRRMKDTIDLGLPPKEEILLYVPLTPVQRFWYTRMLTKTDNALLDDLFKGVTAKVPLPLDSEVDSPAVKAEPYNDDPFAESLQLAQQNIDTERSENTSAYKKLLNMVLQLQRICCHPYLLKPCVPEPYYLGEHVATASGKFIVLRKLVEELVVNRRKKVLIFSGWTKALDMCEDLLALMGANTHDAVFQYLRLDGSTCRAKRNLGIRMFNDMASEFRVMLISTKAGGLGLNLASASSVIFLDEDWNPQITLQAEARAHRIGQKEEVKIYKIITQGTVEEQMMGRIRKKLYLSAKITESMRNVHVNPEIGKKRKRESEVEEEPSLGAGQLKSLLRLGARTLARPEVDLKSMMDWSFEKMLEECRDKPDDVNQDVGEADEQTWLQSMEKVECAVFEGKRVQSELDTKAKQEAELSRADRRIGKNTTVMMDGFAINKESLLCADWEAVPTMAGKDPRLAEPKREKKAQIENQAHCQHCWDGGNLLLCSGCPRSYHYACLPKEFKTKSKSKVGTFFCSQHQCVDCGSKTSEAGGLIYRCRWCENGYCEDCCDWEGTKLVGGTLKEFEMIGFGEISQAWYIECSGCLGRWEEDEGDRQLIAKEKERIEVAYGSFVAQG</sequence>
<keyword evidence="5" id="KW-0862">Zinc</keyword>
<evidence type="ECO:0000256" key="1">
    <source>
        <dbReference type="ARBA" id="ARBA00022723"/>
    </source>
</evidence>
<feature type="compositionally biased region" description="Low complexity" evidence="7">
    <location>
        <begin position="99"/>
        <end position="110"/>
    </location>
</feature>